<dbReference type="STRING" id="331678.Cphamn1_1709"/>
<name>B3EKU1_CHLPB</name>
<feature type="domain" description="Outer membrane lipoprotein BamD-like" evidence="6">
    <location>
        <begin position="147"/>
        <end position="266"/>
    </location>
</feature>
<evidence type="ECO:0000313" key="7">
    <source>
        <dbReference type="EMBL" id="ACE04627.1"/>
    </source>
</evidence>
<accession>B3EKU1</accession>
<feature type="compositionally biased region" description="Low complexity" evidence="4">
    <location>
        <begin position="128"/>
        <end position="143"/>
    </location>
</feature>
<feature type="region of interest" description="Disordered" evidence="4">
    <location>
        <begin position="86"/>
        <end position="108"/>
    </location>
</feature>
<dbReference type="InterPro" id="IPR039565">
    <property type="entry name" value="BamD-like"/>
</dbReference>
<reference evidence="7" key="1">
    <citation type="submission" date="2008-06" db="EMBL/GenBank/DDBJ databases">
        <title>Complete sequence of Chlorobium phaeobacteroides BS1.</title>
        <authorList>
            <consortium name="US DOE Joint Genome Institute"/>
            <person name="Lucas S."/>
            <person name="Copeland A."/>
            <person name="Lapidus A."/>
            <person name="Glavina del Rio T."/>
            <person name="Dalin E."/>
            <person name="Tice H."/>
            <person name="Bruce D."/>
            <person name="Goodwin L."/>
            <person name="Pitluck S."/>
            <person name="Schmutz J."/>
            <person name="Larimer F."/>
            <person name="Land M."/>
            <person name="Hauser L."/>
            <person name="Kyrpides N."/>
            <person name="Ovchinnikova G."/>
            <person name="Li T."/>
            <person name="Liu Z."/>
            <person name="Zhao F."/>
            <person name="Overmann J."/>
            <person name="Bryant D.A."/>
            <person name="Richardson P."/>
        </authorList>
    </citation>
    <scope>NUCLEOTIDE SEQUENCE [LARGE SCALE GENOMIC DNA]</scope>
    <source>
        <strain evidence="7">BS1</strain>
    </source>
</reference>
<feature type="coiled-coil region" evidence="3">
    <location>
        <begin position="54"/>
        <end position="81"/>
    </location>
</feature>
<keyword evidence="3" id="KW-0175">Coiled coil</keyword>
<feature type="signal peptide" evidence="5">
    <location>
        <begin position="1"/>
        <end position="28"/>
    </location>
</feature>
<protein>
    <submittedName>
        <fullName evidence="7">Tol-pal system protein YbgF</fullName>
    </submittedName>
</protein>
<dbReference type="InterPro" id="IPR014162">
    <property type="entry name" value="CpoB_C"/>
</dbReference>
<dbReference type="Gene3D" id="1.25.40.10">
    <property type="entry name" value="Tetratricopeptide repeat domain"/>
    <property type="match status" value="1"/>
</dbReference>
<dbReference type="InterPro" id="IPR011990">
    <property type="entry name" value="TPR-like_helical_dom_sf"/>
</dbReference>
<keyword evidence="1 5" id="KW-0732">Signal</keyword>
<dbReference type="HAMAP" id="MF_02066">
    <property type="entry name" value="CpoB"/>
    <property type="match status" value="1"/>
</dbReference>
<keyword evidence="2" id="KW-0802">TPR repeat</keyword>
<dbReference type="eggNOG" id="COG1729">
    <property type="taxonomic scope" value="Bacteria"/>
</dbReference>
<evidence type="ECO:0000256" key="4">
    <source>
        <dbReference type="SAM" id="MobiDB-lite"/>
    </source>
</evidence>
<evidence type="ECO:0000256" key="1">
    <source>
        <dbReference type="ARBA" id="ARBA00022729"/>
    </source>
</evidence>
<dbReference type="HOGENOM" id="CLU_044315_3_0_10"/>
<evidence type="ECO:0000259" key="6">
    <source>
        <dbReference type="Pfam" id="PF13525"/>
    </source>
</evidence>
<dbReference type="SUPFAM" id="SSF48452">
    <property type="entry name" value="TPR-like"/>
    <property type="match status" value="1"/>
</dbReference>
<sequence>MITAMITMNKTVTSVLCGILLVTSAGCASKTDLYMLQDDVKELKTQSQKSGGHQAEVSSEVERLRGEVAQLQGTIEELRYKLSASEEGNVPGESGASSPSESQQPGSSVIEKVTLPDEVTPETAADTAGVAPGSASAEAVPSSAPAIDDQGLYKAGKTFFDGYKYPSARKEFGLLLDTYPSSAFADDAQYYIAETYFNEKWFEKAILEYQLVIEKYPKGDKRPAAYFKQGLSFENIGDTTNAKVRYRELVQLYPESNEARIVNSKMQ</sequence>
<feature type="compositionally biased region" description="Low complexity" evidence="4">
    <location>
        <begin position="91"/>
        <end position="108"/>
    </location>
</feature>
<feature type="chain" id="PRO_5002786338" evidence="5">
    <location>
        <begin position="29"/>
        <end position="267"/>
    </location>
</feature>
<feature type="region of interest" description="Disordered" evidence="4">
    <location>
        <begin position="121"/>
        <end position="143"/>
    </location>
</feature>
<dbReference type="AlphaFoldDB" id="B3EKU1"/>
<feature type="repeat" description="TPR" evidence="2">
    <location>
        <begin position="223"/>
        <end position="256"/>
    </location>
</feature>
<gene>
    <name evidence="7" type="ordered locus">Cphamn1_1709</name>
</gene>
<dbReference type="KEGG" id="cpb:Cphamn1_1709"/>
<evidence type="ECO:0000256" key="3">
    <source>
        <dbReference type="SAM" id="Coils"/>
    </source>
</evidence>
<evidence type="ECO:0000256" key="5">
    <source>
        <dbReference type="SAM" id="SignalP"/>
    </source>
</evidence>
<proteinExistence type="inferred from homology"/>
<dbReference type="Gene3D" id="1.20.5.110">
    <property type="match status" value="1"/>
</dbReference>
<dbReference type="NCBIfam" id="TIGR02795">
    <property type="entry name" value="tol_pal_ybgF"/>
    <property type="match status" value="1"/>
</dbReference>
<evidence type="ECO:0000256" key="2">
    <source>
        <dbReference type="PROSITE-ProRule" id="PRU00339"/>
    </source>
</evidence>
<dbReference type="EMBL" id="CP001101">
    <property type="protein sequence ID" value="ACE04627.1"/>
    <property type="molecule type" value="Genomic_DNA"/>
</dbReference>
<dbReference type="Pfam" id="PF13525">
    <property type="entry name" value="YfiO"/>
    <property type="match status" value="1"/>
</dbReference>
<dbReference type="GO" id="GO:0051301">
    <property type="term" value="P:cell division"/>
    <property type="evidence" value="ECO:0007669"/>
    <property type="project" value="InterPro"/>
</dbReference>
<organism evidence="7">
    <name type="scientific">Chlorobium phaeobacteroides (strain BS1)</name>
    <dbReference type="NCBI Taxonomy" id="331678"/>
    <lineage>
        <taxon>Bacteria</taxon>
        <taxon>Pseudomonadati</taxon>
        <taxon>Chlorobiota</taxon>
        <taxon>Chlorobiia</taxon>
        <taxon>Chlorobiales</taxon>
        <taxon>Chlorobiaceae</taxon>
        <taxon>Chlorobium/Pelodictyon group</taxon>
        <taxon>Chlorobium</taxon>
    </lineage>
</organism>
<dbReference type="InterPro" id="IPR034706">
    <property type="entry name" value="CpoB"/>
</dbReference>
<dbReference type="PROSITE" id="PS50005">
    <property type="entry name" value="TPR"/>
    <property type="match status" value="1"/>
</dbReference>
<dbReference type="InterPro" id="IPR019734">
    <property type="entry name" value="TPR_rpt"/>
</dbReference>